<dbReference type="InterPro" id="IPR042100">
    <property type="entry name" value="Bug_dom1"/>
</dbReference>
<proteinExistence type="inferred from homology"/>
<reference evidence="3 4" key="1">
    <citation type="submission" date="2019-12" db="EMBL/GenBank/DDBJ databases">
        <authorList>
            <person name="Huq M.A."/>
        </authorList>
    </citation>
    <scope>NUCLEOTIDE SEQUENCE [LARGE SCALE GENOMIC DNA]</scope>
    <source>
        <strain evidence="3 4">MAH-25</strain>
    </source>
</reference>
<dbReference type="Gene3D" id="3.40.190.10">
    <property type="entry name" value="Periplasmic binding protein-like II"/>
    <property type="match status" value="1"/>
</dbReference>
<dbReference type="Proteomes" id="UP000469385">
    <property type="component" value="Unassembled WGS sequence"/>
</dbReference>
<name>A0A6N8IVK4_9BURK</name>
<comment type="caution">
    <text evidence="3">The sequence shown here is derived from an EMBL/GenBank/DDBJ whole genome shotgun (WGS) entry which is preliminary data.</text>
</comment>
<accession>A0A6N8IVK4</accession>
<dbReference type="InterPro" id="IPR005064">
    <property type="entry name" value="BUG"/>
</dbReference>
<dbReference type="PANTHER" id="PTHR42928:SF5">
    <property type="entry name" value="BLR1237 PROTEIN"/>
    <property type="match status" value="1"/>
</dbReference>
<dbReference type="Gene3D" id="3.40.190.150">
    <property type="entry name" value="Bordetella uptake gene, domain 1"/>
    <property type="match status" value="1"/>
</dbReference>
<sequence>MDKRRFLQFATLALAGPAAFAQQNVTKIVVPYPAGGASDILARTLAESLQRSLGQSVVVENRTGASGNIGAALVAKAPPDGRTILLGSQALFAASTSLYKDTLPFDPQKDFAPVILATTFACAVVVPQDSPFRSFKDLLDRIKADDRTTYASAGNATIQHFGGEILKRTAGIKSQHVPYKGGAPAITGVMGGETTFMLALLTEAMPLVRGGRLRALAVTTPSRIPALPDLPAVAEFLPGFELEGWYGFAVPAATPRDVVARLNTAFEAALKEPAVRAKLDEAWYGVVGGPPARLADIVAKDTAVLRRVVTESNMKVD</sequence>
<dbReference type="PANTHER" id="PTHR42928">
    <property type="entry name" value="TRICARBOXYLATE-BINDING PROTEIN"/>
    <property type="match status" value="1"/>
</dbReference>
<evidence type="ECO:0000313" key="4">
    <source>
        <dbReference type="Proteomes" id="UP000469385"/>
    </source>
</evidence>
<keyword evidence="2" id="KW-0732">Signal</keyword>
<dbReference type="SUPFAM" id="SSF53850">
    <property type="entry name" value="Periplasmic binding protein-like II"/>
    <property type="match status" value="1"/>
</dbReference>
<protein>
    <submittedName>
        <fullName evidence="3">Tripartite tricarboxylate transporter substrate binding protein</fullName>
    </submittedName>
</protein>
<gene>
    <name evidence="3" type="ORF">GON04_11020</name>
</gene>
<feature type="chain" id="PRO_5027030103" evidence="2">
    <location>
        <begin position="22"/>
        <end position="317"/>
    </location>
</feature>
<dbReference type="CDD" id="cd13578">
    <property type="entry name" value="PBP2_Bug27"/>
    <property type="match status" value="1"/>
</dbReference>
<dbReference type="Pfam" id="PF03401">
    <property type="entry name" value="TctC"/>
    <property type="match status" value="1"/>
</dbReference>
<feature type="signal peptide" evidence="2">
    <location>
        <begin position="1"/>
        <end position="21"/>
    </location>
</feature>
<dbReference type="AlphaFoldDB" id="A0A6N8IVK4"/>
<dbReference type="PIRSF" id="PIRSF017082">
    <property type="entry name" value="YflP"/>
    <property type="match status" value="1"/>
</dbReference>
<dbReference type="EMBL" id="WSEL01000003">
    <property type="protein sequence ID" value="MVQ29983.1"/>
    <property type="molecule type" value="Genomic_DNA"/>
</dbReference>
<comment type="similarity">
    <text evidence="1">Belongs to the UPF0065 (bug) family.</text>
</comment>
<organism evidence="3 4">
    <name type="scientific">Ramlibacter pinisoli</name>
    <dbReference type="NCBI Taxonomy" id="2682844"/>
    <lineage>
        <taxon>Bacteria</taxon>
        <taxon>Pseudomonadati</taxon>
        <taxon>Pseudomonadota</taxon>
        <taxon>Betaproteobacteria</taxon>
        <taxon>Burkholderiales</taxon>
        <taxon>Comamonadaceae</taxon>
        <taxon>Ramlibacter</taxon>
    </lineage>
</organism>
<evidence type="ECO:0000313" key="3">
    <source>
        <dbReference type="EMBL" id="MVQ29983.1"/>
    </source>
</evidence>
<evidence type="ECO:0000256" key="1">
    <source>
        <dbReference type="ARBA" id="ARBA00006987"/>
    </source>
</evidence>
<keyword evidence="4" id="KW-1185">Reference proteome</keyword>
<evidence type="ECO:0000256" key="2">
    <source>
        <dbReference type="SAM" id="SignalP"/>
    </source>
</evidence>
<dbReference type="RefSeq" id="WP_157397922.1">
    <property type="nucleotide sequence ID" value="NZ_WSEL01000003.1"/>
</dbReference>